<feature type="domain" description="Major facilitator superfamily (MFS) profile" evidence="7">
    <location>
        <begin position="19"/>
        <end position="417"/>
    </location>
</feature>
<dbReference type="GO" id="GO:0016020">
    <property type="term" value="C:membrane"/>
    <property type="evidence" value="ECO:0007669"/>
    <property type="project" value="UniProtKB-SubCell"/>
</dbReference>
<evidence type="ECO:0000256" key="6">
    <source>
        <dbReference type="SAM" id="Phobius"/>
    </source>
</evidence>
<dbReference type="InterPro" id="IPR036259">
    <property type="entry name" value="MFS_trans_sf"/>
</dbReference>
<dbReference type="InterPro" id="IPR020846">
    <property type="entry name" value="MFS_dom"/>
</dbReference>
<evidence type="ECO:0000256" key="5">
    <source>
        <dbReference type="ARBA" id="ARBA00023136"/>
    </source>
</evidence>
<dbReference type="Proteomes" id="UP000077469">
    <property type="component" value="Chromosome"/>
</dbReference>
<dbReference type="STRING" id="1123384.AJ81_06295"/>
<accession>A0A0X1KRI1</accession>
<comment type="subcellular location">
    <subcellularLocation>
        <location evidence="1">Membrane</location>
        <topology evidence="1">Multi-pass membrane protein</topology>
    </subcellularLocation>
</comment>
<evidence type="ECO:0000256" key="4">
    <source>
        <dbReference type="ARBA" id="ARBA00022989"/>
    </source>
</evidence>
<feature type="transmembrane region" description="Helical" evidence="6">
    <location>
        <begin position="394"/>
        <end position="413"/>
    </location>
</feature>
<dbReference type="KEGG" id="phy:AJ81_06295"/>
<dbReference type="OrthoDB" id="9787026at2"/>
<dbReference type="PaxDb" id="1123384-AJ81_06295"/>
<dbReference type="PROSITE" id="PS50850">
    <property type="entry name" value="MFS"/>
    <property type="match status" value="1"/>
</dbReference>
<evidence type="ECO:0000313" key="8">
    <source>
        <dbReference type="EMBL" id="AJC73863.1"/>
    </source>
</evidence>
<keyword evidence="9" id="KW-1185">Reference proteome</keyword>
<dbReference type="Pfam" id="PF00083">
    <property type="entry name" value="Sugar_tr"/>
    <property type="match status" value="1"/>
</dbReference>
<evidence type="ECO:0000259" key="7">
    <source>
        <dbReference type="PROSITE" id="PS50850"/>
    </source>
</evidence>
<feature type="transmembrane region" description="Helical" evidence="6">
    <location>
        <begin position="109"/>
        <end position="131"/>
    </location>
</feature>
<dbReference type="SUPFAM" id="SSF103473">
    <property type="entry name" value="MFS general substrate transporter"/>
    <property type="match status" value="1"/>
</dbReference>
<evidence type="ECO:0000313" key="9">
    <source>
        <dbReference type="Proteomes" id="UP000077469"/>
    </source>
</evidence>
<sequence>MRIDEAVEKYVSKGFQRKLLILTSIAWMFDAAGVMLLSFVLPFVIKDWNLSPTQGATIASSTFMGMLLGALSVGFVADLVGRKTSNLFFFMITVTFTFLSGFSKSASALMILRFLSGFGYGGLMPSFNAYLSEFTSISLRGRYLVLLEASWAVGSILIGLFAVLVLPDWRWIFWIFGTGYIFTPVLLLIPETPRYALLRGGKKALEKVLGVKIEENIEAPKKVKVPLFSILGKEHLKDTIVIWISWFAVSFIYYALFTWAPRIFSSQGVDVITSTWFTFYMMVAQLPGYLSAAYFIDKWGRKPSLAVYFIGTGLAALLWANVQSGTSLLVSAMILSFFCLGVWGLVYAYTPELYPTPIRGTGNGTAGVWARIAGVIAPYYTSFMMEKGKSITETLAWISAIAILTGIIILTFGRETKGKYID</sequence>
<evidence type="ECO:0000256" key="1">
    <source>
        <dbReference type="ARBA" id="ARBA00004141"/>
    </source>
</evidence>
<feature type="transmembrane region" description="Helical" evidence="6">
    <location>
        <begin position="328"/>
        <end position="349"/>
    </location>
</feature>
<dbReference type="Gene3D" id="1.20.1250.20">
    <property type="entry name" value="MFS general substrate transporter like domains"/>
    <property type="match status" value="1"/>
</dbReference>
<evidence type="ECO:0000256" key="2">
    <source>
        <dbReference type="ARBA" id="ARBA00022448"/>
    </source>
</evidence>
<feature type="transmembrane region" description="Helical" evidence="6">
    <location>
        <begin position="143"/>
        <end position="165"/>
    </location>
</feature>
<evidence type="ECO:0000256" key="3">
    <source>
        <dbReference type="ARBA" id="ARBA00022692"/>
    </source>
</evidence>
<feature type="transmembrane region" description="Helical" evidence="6">
    <location>
        <begin position="57"/>
        <end position="80"/>
    </location>
</feature>
<dbReference type="InterPro" id="IPR005829">
    <property type="entry name" value="Sugar_transporter_CS"/>
</dbReference>
<organism evidence="8 9">
    <name type="scientific">Pseudothermotoga hypogea DSM 11164 = NBRC 106472</name>
    <dbReference type="NCBI Taxonomy" id="1123384"/>
    <lineage>
        <taxon>Bacteria</taxon>
        <taxon>Thermotogati</taxon>
        <taxon>Thermotogota</taxon>
        <taxon>Thermotogae</taxon>
        <taxon>Thermotogales</taxon>
        <taxon>Thermotogaceae</taxon>
        <taxon>Pseudothermotoga</taxon>
    </lineage>
</organism>
<reference evidence="8 9" key="1">
    <citation type="submission" date="2014-01" db="EMBL/GenBank/DDBJ databases">
        <title>Genome sequencing of Thermotog hypogea.</title>
        <authorList>
            <person name="Zhang X."/>
            <person name="Alvare G."/>
            <person name="Fristensky B."/>
            <person name="Chen L."/>
            <person name="Suen T."/>
            <person name="Chen Q."/>
            <person name="Ma K."/>
        </authorList>
    </citation>
    <scope>NUCLEOTIDE SEQUENCE [LARGE SCALE GENOMIC DNA]</scope>
    <source>
        <strain evidence="8 9">DSM 11164</strain>
    </source>
</reference>
<dbReference type="EMBL" id="CP007141">
    <property type="protein sequence ID" value="AJC73863.1"/>
    <property type="molecule type" value="Genomic_DNA"/>
</dbReference>
<keyword evidence="3 6" id="KW-0812">Transmembrane</keyword>
<feature type="transmembrane region" description="Helical" evidence="6">
    <location>
        <begin position="305"/>
        <end position="322"/>
    </location>
</feature>
<name>A0A0X1KRI1_9THEM</name>
<dbReference type="PANTHER" id="PTHR23511">
    <property type="entry name" value="SYNAPTIC VESICLE GLYCOPROTEIN 2"/>
    <property type="match status" value="1"/>
</dbReference>
<proteinExistence type="predicted"/>
<dbReference type="InterPro" id="IPR005828">
    <property type="entry name" value="MFS_sugar_transport-like"/>
</dbReference>
<dbReference type="GO" id="GO:0022857">
    <property type="term" value="F:transmembrane transporter activity"/>
    <property type="evidence" value="ECO:0007669"/>
    <property type="project" value="InterPro"/>
</dbReference>
<feature type="transmembrane region" description="Helical" evidence="6">
    <location>
        <begin position="20"/>
        <end position="45"/>
    </location>
</feature>
<feature type="transmembrane region" description="Helical" evidence="6">
    <location>
        <begin position="171"/>
        <end position="189"/>
    </location>
</feature>
<dbReference type="CDD" id="cd17316">
    <property type="entry name" value="MFS_SV2_like"/>
    <property type="match status" value="1"/>
</dbReference>
<dbReference type="PATRIC" id="fig|1123384.7.peg.1269"/>
<gene>
    <name evidence="8" type="ORF">AJ81_06295</name>
</gene>
<dbReference type="AlphaFoldDB" id="A0A0X1KRI1"/>
<dbReference type="RefSeq" id="WP_031504637.1">
    <property type="nucleotide sequence ID" value="NC_022795.1"/>
</dbReference>
<feature type="transmembrane region" description="Helical" evidence="6">
    <location>
        <begin position="240"/>
        <end position="257"/>
    </location>
</feature>
<keyword evidence="2" id="KW-0813">Transport</keyword>
<keyword evidence="4 6" id="KW-1133">Transmembrane helix</keyword>
<keyword evidence="5 6" id="KW-0472">Membrane</keyword>
<feature type="transmembrane region" description="Helical" evidence="6">
    <location>
        <begin position="277"/>
        <end position="296"/>
    </location>
</feature>
<dbReference type="PANTHER" id="PTHR23511:SF34">
    <property type="entry name" value="SYNAPTIC VESICLE GLYCOPROTEIN 2"/>
    <property type="match status" value="1"/>
</dbReference>
<feature type="transmembrane region" description="Helical" evidence="6">
    <location>
        <begin position="87"/>
        <end position="103"/>
    </location>
</feature>
<feature type="transmembrane region" description="Helical" evidence="6">
    <location>
        <begin position="361"/>
        <end position="382"/>
    </location>
</feature>
<protein>
    <submittedName>
        <fullName evidence="8">MFS transporter</fullName>
    </submittedName>
</protein>
<dbReference type="PROSITE" id="PS00217">
    <property type="entry name" value="SUGAR_TRANSPORT_2"/>
    <property type="match status" value="1"/>
</dbReference>